<evidence type="ECO:0000256" key="3">
    <source>
        <dbReference type="ARBA" id="ARBA00022553"/>
    </source>
</evidence>
<keyword evidence="3" id="KW-0597">Phosphoprotein</keyword>
<keyword evidence="4" id="KW-0808">Transferase</keyword>
<dbReference type="OrthoDB" id="227596at2"/>
<keyword evidence="6" id="KW-0418">Kinase</keyword>
<evidence type="ECO:0000256" key="5">
    <source>
        <dbReference type="ARBA" id="ARBA00022741"/>
    </source>
</evidence>
<dbReference type="GO" id="GO:0016020">
    <property type="term" value="C:membrane"/>
    <property type="evidence" value="ECO:0007669"/>
    <property type="project" value="InterPro"/>
</dbReference>
<evidence type="ECO:0000256" key="7">
    <source>
        <dbReference type="ARBA" id="ARBA00022840"/>
    </source>
</evidence>
<protein>
    <recommendedName>
        <fullName evidence="2">histidine kinase</fullName>
        <ecNumber evidence="2">2.7.13.3</ecNumber>
    </recommendedName>
</protein>
<name>A0A4D4J7M5_9PSEU</name>
<sequence>MVRLSLPSRAWWDGSVRDLRAAQAVAEERTRIARELHDVVAHRVSQITLLAGGLAVSPNSTAGEVGETIRQSGRTALEEMRELLGVLRRGTDAAPPHPPPAPGELRTLVEGAAATGQRVRADHAGPARRRS</sequence>
<dbReference type="Gene3D" id="1.20.5.1930">
    <property type="match status" value="1"/>
</dbReference>
<organism evidence="11 12">
    <name type="scientific">Gandjariella thermophila</name>
    <dbReference type="NCBI Taxonomy" id="1931992"/>
    <lineage>
        <taxon>Bacteria</taxon>
        <taxon>Bacillati</taxon>
        <taxon>Actinomycetota</taxon>
        <taxon>Actinomycetes</taxon>
        <taxon>Pseudonocardiales</taxon>
        <taxon>Pseudonocardiaceae</taxon>
        <taxon>Gandjariella</taxon>
    </lineage>
</organism>
<dbReference type="EMBL" id="BJFL01000011">
    <property type="protein sequence ID" value="GDY31020.1"/>
    <property type="molecule type" value="Genomic_DNA"/>
</dbReference>
<dbReference type="InterPro" id="IPR050482">
    <property type="entry name" value="Sensor_HK_TwoCompSys"/>
</dbReference>
<comment type="catalytic activity">
    <reaction evidence="1">
        <text>ATP + protein L-histidine = ADP + protein N-phospho-L-histidine.</text>
        <dbReference type="EC" id="2.7.13.3"/>
    </reaction>
</comment>
<dbReference type="Pfam" id="PF07730">
    <property type="entry name" value="HisKA_3"/>
    <property type="match status" value="1"/>
</dbReference>
<gene>
    <name evidence="11" type="ORF">GTS_26530</name>
</gene>
<dbReference type="GO" id="GO:0000155">
    <property type="term" value="F:phosphorelay sensor kinase activity"/>
    <property type="evidence" value="ECO:0007669"/>
    <property type="project" value="InterPro"/>
</dbReference>
<dbReference type="GO" id="GO:0005524">
    <property type="term" value="F:ATP binding"/>
    <property type="evidence" value="ECO:0007669"/>
    <property type="project" value="UniProtKB-KW"/>
</dbReference>
<keyword evidence="5" id="KW-0547">Nucleotide-binding</keyword>
<evidence type="ECO:0000256" key="6">
    <source>
        <dbReference type="ARBA" id="ARBA00022777"/>
    </source>
</evidence>
<dbReference type="InterPro" id="IPR011712">
    <property type="entry name" value="Sig_transdc_His_kin_sub3_dim/P"/>
</dbReference>
<dbReference type="RefSeq" id="WP_137814121.1">
    <property type="nucleotide sequence ID" value="NZ_BJFL01000011.1"/>
</dbReference>
<dbReference type="AlphaFoldDB" id="A0A4D4J7M5"/>
<evidence type="ECO:0000313" key="12">
    <source>
        <dbReference type="Proteomes" id="UP000298860"/>
    </source>
</evidence>
<evidence type="ECO:0000259" key="10">
    <source>
        <dbReference type="Pfam" id="PF07730"/>
    </source>
</evidence>
<dbReference type="EC" id="2.7.13.3" evidence="2"/>
<keyword evidence="8" id="KW-0902">Two-component regulatory system</keyword>
<proteinExistence type="predicted"/>
<evidence type="ECO:0000256" key="9">
    <source>
        <dbReference type="SAM" id="MobiDB-lite"/>
    </source>
</evidence>
<dbReference type="Proteomes" id="UP000298860">
    <property type="component" value="Unassembled WGS sequence"/>
</dbReference>
<evidence type="ECO:0000256" key="4">
    <source>
        <dbReference type="ARBA" id="ARBA00022679"/>
    </source>
</evidence>
<feature type="domain" description="Signal transduction histidine kinase subgroup 3 dimerisation and phosphoacceptor" evidence="10">
    <location>
        <begin position="28"/>
        <end position="90"/>
    </location>
</feature>
<keyword evidence="12" id="KW-1185">Reference proteome</keyword>
<evidence type="ECO:0000313" key="11">
    <source>
        <dbReference type="EMBL" id="GDY31020.1"/>
    </source>
</evidence>
<dbReference type="PANTHER" id="PTHR24421:SF10">
    <property type="entry name" value="NITRATE_NITRITE SENSOR PROTEIN NARQ"/>
    <property type="match status" value="1"/>
</dbReference>
<dbReference type="PANTHER" id="PTHR24421">
    <property type="entry name" value="NITRATE/NITRITE SENSOR PROTEIN NARX-RELATED"/>
    <property type="match status" value="1"/>
</dbReference>
<keyword evidence="7" id="KW-0067">ATP-binding</keyword>
<reference evidence="12" key="1">
    <citation type="submission" date="2019-04" db="EMBL/GenBank/DDBJ databases">
        <title>Draft genome sequence of Pseudonocardiaceae bacterium SL3-2-4.</title>
        <authorList>
            <person name="Ningsih F."/>
            <person name="Yokota A."/>
            <person name="Sakai Y."/>
            <person name="Nanatani K."/>
            <person name="Yabe S."/>
            <person name="Oetari A."/>
            <person name="Sjamsuridzal W."/>
        </authorList>
    </citation>
    <scope>NUCLEOTIDE SEQUENCE [LARGE SCALE GENOMIC DNA]</scope>
    <source>
        <strain evidence="12">SL3-2-4</strain>
    </source>
</reference>
<evidence type="ECO:0000256" key="1">
    <source>
        <dbReference type="ARBA" id="ARBA00000085"/>
    </source>
</evidence>
<evidence type="ECO:0000256" key="2">
    <source>
        <dbReference type="ARBA" id="ARBA00012438"/>
    </source>
</evidence>
<accession>A0A4D4J7M5</accession>
<dbReference type="GO" id="GO:0046983">
    <property type="term" value="F:protein dimerization activity"/>
    <property type="evidence" value="ECO:0007669"/>
    <property type="project" value="InterPro"/>
</dbReference>
<evidence type="ECO:0000256" key="8">
    <source>
        <dbReference type="ARBA" id="ARBA00023012"/>
    </source>
</evidence>
<comment type="caution">
    <text evidence="11">The sequence shown here is derived from an EMBL/GenBank/DDBJ whole genome shotgun (WGS) entry which is preliminary data.</text>
</comment>
<feature type="region of interest" description="Disordered" evidence="9">
    <location>
        <begin position="90"/>
        <end position="131"/>
    </location>
</feature>